<gene>
    <name evidence="7" type="ORF">FN846DRAFT_959092</name>
</gene>
<dbReference type="AlphaFoldDB" id="A0A5J5EQ89"/>
<evidence type="ECO:0000256" key="4">
    <source>
        <dbReference type="ARBA" id="ARBA00022490"/>
    </source>
</evidence>
<dbReference type="GO" id="GO:1990846">
    <property type="term" value="F:ribonucleoside-diphosphate reductase inhibitor activity"/>
    <property type="evidence" value="ECO:0007669"/>
    <property type="project" value="TreeGrafter"/>
</dbReference>
<reference evidence="7 8" key="1">
    <citation type="submission" date="2019-09" db="EMBL/GenBank/DDBJ databases">
        <title>Draft genome of the ectomycorrhizal ascomycete Sphaerosporella brunnea.</title>
        <authorList>
            <consortium name="DOE Joint Genome Institute"/>
            <person name="Benucci G.M."/>
            <person name="Marozzi G."/>
            <person name="Antonielli L."/>
            <person name="Sanchez S."/>
            <person name="Marco P."/>
            <person name="Wang X."/>
            <person name="Falini L.B."/>
            <person name="Barry K."/>
            <person name="Haridas S."/>
            <person name="Lipzen A."/>
            <person name="Labutti K."/>
            <person name="Grigoriev I.V."/>
            <person name="Murat C."/>
            <person name="Martin F."/>
            <person name="Albertini E."/>
            <person name="Donnini D."/>
            <person name="Bonito G."/>
        </authorList>
    </citation>
    <scope>NUCLEOTIDE SEQUENCE [LARGE SCALE GENOMIC DNA]</scope>
    <source>
        <strain evidence="7 8">Sb_GMNB300</strain>
    </source>
</reference>
<dbReference type="GO" id="GO:0008104">
    <property type="term" value="P:intracellular protein localization"/>
    <property type="evidence" value="ECO:0007669"/>
    <property type="project" value="TreeGrafter"/>
</dbReference>
<dbReference type="EMBL" id="VXIS01000155">
    <property type="protein sequence ID" value="KAA8900327.1"/>
    <property type="molecule type" value="Genomic_DNA"/>
</dbReference>
<dbReference type="Pfam" id="PF08591">
    <property type="entry name" value="RNR_inhib"/>
    <property type="match status" value="1"/>
</dbReference>
<dbReference type="PANTHER" id="PTHR28081">
    <property type="entry name" value="DAMAGE-REGULATED IMPORT FACILITATOR 1-RELATED"/>
    <property type="match status" value="1"/>
</dbReference>
<dbReference type="PANTHER" id="PTHR28081:SF1">
    <property type="entry name" value="DAMAGE-REGULATED IMPORT FACILITATOR 1"/>
    <property type="match status" value="1"/>
</dbReference>
<proteinExistence type="inferred from homology"/>
<dbReference type="Proteomes" id="UP000326924">
    <property type="component" value="Unassembled WGS sequence"/>
</dbReference>
<dbReference type="GO" id="GO:0005634">
    <property type="term" value="C:nucleus"/>
    <property type="evidence" value="ECO:0007669"/>
    <property type="project" value="UniProtKB-SubCell"/>
</dbReference>
<sequence>MAPSSTARKRQTLAPNQPQITSFFSPQLPLPDDVASGLLSVGMRVRKSVPEGYKSGTYAFNKHLPSVLPGENTPPSSQDSVVSSNSSSSNNKRAFDDDDDGDEAEEEAEGVEKKKLPPPTSIIAWARRSVKVPTGPAGAAAAAKKKRGFHQAVGRREGDTVMAGTVDEDFGEAEFLLPMEEE</sequence>
<dbReference type="InParanoid" id="A0A5J5EQ89"/>
<feature type="compositionally biased region" description="Acidic residues" evidence="6">
    <location>
        <begin position="96"/>
        <end position="109"/>
    </location>
</feature>
<protein>
    <submittedName>
        <fullName evidence="7">Uncharacterized protein</fullName>
    </submittedName>
</protein>
<name>A0A5J5EQ89_9PEZI</name>
<keyword evidence="8" id="KW-1185">Reference proteome</keyword>
<keyword evidence="5" id="KW-0539">Nucleus</keyword>
<evidence type="ECO:0000256" key="3">
    <source>
        <dbReference type="ARBA" id="ARBA00005459"/>
    </source>
</evidence>
<dbReference type="InterPro" id="IPR013900">
    <property type="entry name" value="RNR_inhibitor"/>
</dbReference>
<evidence type="ECO:0000313" key="8">
    <source>
        <dbReference type="Proteomes" id="UP000326924"/>
    </source>
</evidence>
<feature type="region of interest" description="Disordered" evidence="6">
    <location>
        <begin position="52"/>
        <end position="122"/>
    </location>
</feature>
<evidence type="ECO:0000256" key="1">
    <source>
        <dbReference type="ARBA" id="ARBA00004123"/>
    </source>
</evidence>
<feature type="compositionally biased region" description="Low complexity" evidence="6">
    <location>
        <begin position="76"/>
        <end position="91"/>
    </location>
</feature>
<feature type="region of interest" description="Disordered" evidence="6">
    <location>
        <begin position="1"/>
        <end position="31"/>
    </location>
</feature>
<evidence type="ECO:0000256" key="2">
    <source>
        <dbReference type="ARBA" id="ARBA00004496"/>
    </source>
</evidence>
<feature type="compositionally biased region" description="Polar residues" evidence="6">
    <location>
        <begin position="13"/>
        <end position="25"/>
    </location>
</feature>
<organism evidence="7 8">
    <name type="scientific">Sphaerosporella brunnea</name>
    <dbReference type="NCBI Taxonomy" id="1250544"/>
    <lineage>
        <taxon>Eukaryota</taxon>
        <taxon>Fungi</taxon>
        <taxon>Dikarya</taxon>
        <taxon>Ascomycota</taxon>
        <taxon>Pezizomycotina</taxon>
        <taxon>Pezizomycetes</taxon>
        <taxon>Pezizales</taxon>
        <taxon>Pyronemataceae</taxon>
        <taxon>Sphaerosporella</taxon>
    </lineage>
</organism>
<comment type="caution">
    <text evidence="7">The sequence shown here is derived from an EMBL/GenBank/DDBJ whole genome shotgun (WGS) entry which is preliminary data.</text>
</comment>
<evidence type="ECO:0000256" key="6">
    <source>
        <dbReference type="SAM" id="MobiDB-lite"/>
    </source>
</evidence>
<comment type="similarity">
    <text evidence="3">Belongs to the DIF1/spd1 family.</text>
</comment>
<keyword evidence="4" id="KW-0963">Cytoplasm</keyword>
<comment type="subcellular location">
    <subcellularLocation>
        <location evidence="2">Cytoplasm</location>
    </subcellularLocation>
    <subcellularLocation>
        <location evidence="1">Nucleus</location>
    </subcellularLocation>
</comment>
<dbReference type="OrthoDB" id="4072855at2759"/>
<evidence type="ECO:0000313" key="7">
    <source>
        <dbReference type="EMBL" id="KAA8900327.1"/>
    </source>
</evidence>
<accession>A0A5J5EQ89</accession>
<dbReference type="GO" id="GO:0005737">
    <property type="term" value="C:cytoplasm"/>
    <property type="evidence" value="ECO:0007669"/>
    <property type="project" value="UniProtKB-SubCell"/>
</dbReference>
<evidence type="ECO:0000256" key="5">
    <source>
        <dbReference type="ARBA" id="ARBA00023242"/>
    </source>
</evidence>